<protein>
    <recommendedName>
        <fullName evidence="2">Halobacterial output domain-containing protein</fullName>
    </recommendedName>
</protein>
<dbReference type="EMBL" id="JABURA010000001">
    <property type="protein sequence ID" value="NUB90850.1"/>
    <property type="molecule type" value="Genomic_DNA"/>
</dbReference>
<dbReference type="OrthoDB" id="187282at2157"/>
<evidence type="ECO:0000313" key="5">
    <source>
        <dbReference type="Proteomes" id="UP000728647"/>
    </source>
</evidence>
<name>A0A8J8KB18_9EURY</name>
<gene>
    <name evidence="3" type="ORF">HT576_07420</name>
    <name evidence="4" type="ORF">HTZ84_13595</name>
</gene>
<comment type="caution">
    <text evidence="3">The sequence shown here is derived from an EMBL/GenBank/DDBJ whole genome shotgun (WGS) entry which is preliminary data.</text>
</comment>
<evidence type="ECO:0000259" key="2">
    <source>
        <dbReference type="Pfam" id="PF18545"/>
    </source>
</evidence>
<dbReference type="Proteomes" id="UP000728647">
    <property type="component" value="Unassembled WGS sequence"/>
</dbReference>
<accession>A0A8J8KB18</accession>
<keyword evidence="6" id="KW-1185">Reference proteome</keyword>
<evidence type="ECO:0000313" key="4">
    <source>
        <dbReference type="EMBL" id="NUC73332.1"/>
    </source>
</evidence>
<dbReference type="EMBL" id="JABUQZ010000001">
    <property type="protein sequence ID" value="NUC73332.1"/>
    <property type="molecule type" value="Genomic_DNA"/>
</dbReference>
<proteinExistence type="predicted"/>
<dbReference type="AlphaFoldDB" id="A0A8J8KB18"/>
<feature type="domain" description="Halobacterial output" evidence="2">
    <location>
        <begin position="23"/>
        <end position="91"/>
    </location>
</feature>
<reference evidence="3 6" key="1">
    <citation type="submission" date="2020-06" db="EMBL/GenBank/DDBJ databases">
        <title>Haloterrigena sp. nov., an extremely halophilic archaeon isolated from a saline sediment.</title>
        <authorList>
            <person name="Liu B.-B."/>
        </authorList>
    </citation>
    <scope>NUCLEOTIDE SEQUENCE</scope>
    <source>
        <strain evidence="3">SYSU A121-1</strain>
        <strain evidence="4 6">SYSU A558-1</strain>
    </source>
</reference>
<evidence type="ECO:0000313" key="3">
    <source>
        <dbReference type="EMBL" id="NUB90850.1"/>
    </source>
</evidence>
<organism evidence="3 5">
    <name type="scientific">Haloterrigena gelatinilytica</name>
    <dbReference type="NCBI Taxonomy" id="2741724"/>
    <lineage>
        <taxon>Archaea</taxon>
        <taxon>Methanobacteriati</taxon>
        <taxon>Methanobacteriota</taxon>
        <taxon>Stenosarchaea group</taxon>
        <taxon>Halobacteria</taxon>
        <taxon>Halobacteriales</taxon>
        <taxon>Natrialbaceae</taxon>
        <taxon>Haloterrigena</taxon>
    </lineage>
</organism>
<dbReference type="Pfam" id="PF18545">
    <property type="entry name" value="HalOD1"/>
    <property type="match status" value="1"/>
</dbReference>
<evidence type="ECO:0000256" key="1">
    <source>
        <dbReference type="SAM" id="MobiDB-lite"/>
    </source>
</evidence>
<dbReference type="Proteomes" id="UP001016761">
    <property type="component" value="Unassembled WGS sequence"/>
</dbReference>
<dbReference type="InterPro" id="IPR040624">
    <property type="entry name" value="HalOD1"/>
</dbReference>
<feature type="region of interest" description="Disordered" evidence="1">
    <location>
        <begin position="96"/>
        <end position="118"/>
    </location>
</feature>
<sequence>MGTVEYDVSNSFIGSIDDGFDGDISIAVVTAVATERDVEPTELPPLYESIDPDALDALFAPTRTGGPRRGRLEFTYDGHAIVVECGSDLEITIDGTPAAAEPISAGRADRLGDSPTGA</sequence>
<evidence type="ECO:0000313" key="6">
    <source>
        <dbReference type="Proteomes" id="UP001016761"/>
    </source>
</evidence>